<evidence type="ECO:0000313" key="3">
    <source>
        <dbReference type="EMBL" id="GMH68037.1"/>
    </source>
</evidence>
<dbReference type="PANTHER" id="PTHR12873">
    <property type="entry name" value="T7-LIKE MITOCHONDRIAL DNA HELICASE"/>
    <property type="match status" value="1"/>
</dbReference>
<comment type="caution">
    <text evidence="3">The sequence shown here is derived from an EMBL/GenBank/DDBJ whole genome shotgun (WGS) entry which is preliminary data.</text>
</comment>
<dbReference type="CDD" id="cd01029">
    <property type="entry name" value="TOPRIM_primases"/>
    <property type="match status" value="1"/>
</dbReference>
<feature type="compositionally biased region" description="Polar residues" evidence="1">
    <location>
        <begin position="169"/>
        <end position="179"/>
    </location>
</feature>
<protein>
    <recommendedName>
        <fullName evidence="2">SF4 helicase domain-containing protein</fullName>
    </recommendedName>
</protein>
<dbReference type="AlphaFoldDB" id="A0A9W7A968"/>
<accession>A0A9W7A968</accession>
<dbReference type="EMBL" id="BRXZ01001312">
    <property type="protein sequence ID" value="GMH68037.1"/>
    <property type="molecule type" value="Genomic_DNA"/>
</dbReference>
<sequence>MSAECGVAILVKELKPRFLRVPLDAAFLFIGADLSAARSSSSTFISSHNKSINAPVVADYLTQNNLQHKQIGSVGSEQFVVRECPFCDKPTGGKRDNEYKLYVRSDGVFFCHRCASKGSWFDFKSKLRGFSLNKSPIAASSPASPSASPPQMHSTSPPHNYPPQHHHGNNTAVNHNVPQTAPLPLPKSTLHSLACSRLFTKAGAQVQSYLNGRGINDTTIKKYGVGSWEYKFKKDGDWTPEECVTFPWICTQSELAEMEKLRGVNVESGDDYVTNRIKVRSISEKAHMRMDPAGGGTGFFGWHTVKNPEETLVITEGEYDAMTVWQETGVQCVSVPNGARSFPPALLPQLERFKDIVLFFDLDPAGREGAEAAVEKLGVGRCRIVKAGEVNGRPDGWQGCDAKDANDAAENGWDIKAMIDSATPVSHSHIHTFSNYRSQLIQELLHPHKYEGIKCESLPGLNNIIKGFRRGEMTVVTGPTGSGKTTFLSQLSLDFATQSEKPVNCLWGSFEVKNTRLMQKMLHQYSRAPLPITSDVKETEKRLDELCEEFEELPLYFMNFHGGTDVHSVIDAMEYAVYVHSVSHIILDNLQFMLDRTGGDKYDAQDEAIGLFRKFASDKNVHVLLVCHPRKEEEHGKLSINSFFGSAKATQEADNVLILQYDGRRKFIEVKKNRFDGTLGSTPIFFDVKTARYRENEIEGGVGGGDGGGAKFGGGGNGGYGGGNNNGGFAGSGAFGGGIANSGGVGLAAMAGGPGTLARTKLPSKGEGFSVNDIVVGEGPPAKTPYQLAIEKAAKAKATATPASASRASSLAEEDIEIPESSIVDSALDDNFDNFVDPFGQFPDSQFGSSGSKVGVRSYSSSLKRSDKDYVNRPLAATWAQKATRAKARRNREMTPLERARLKARGVVVT</sequence>
<dbReference type="InterPro" id="IPR027032">
    <property type="entry name" value="Twinkle-like"/>
</dbReference>
<dbReference type="OrthoDB" id="275278at2759"/>
<dbReference type="CDD" id="cd01122">
    <property type="entry name" value="Twinkle_C"/>
    <property type="match status" value="1"/>
</dbReference>
<dbReference type="InterPro" id="IPR003593">
    <property type="entry name" value="AAA+_ATPase"/>
</dbReference>
<evidence type="ECO:0000313" key="4">
    <source>
        <dbReference type="Proteomes" id="UP001165082"/>
    </source>
</evidence>
<evidence type="ECO:0000256" key="1">
    <source>
        <dbReference type="SAM" id="MobiDB-lite"/>
    </source>
</evidence>
<dbReference type="InterPro" id="IPR027417">
    <property type="entry name" value="P-loop_NTPase"/>
</dbReference>
<dbReference type="PANTHER" id="PTHR12873:SF0">
    <property type="entry name" value="TWINKLE MTDNA HELICASE"/>
    <property type="match status" value="1"/>
</dbReference>
<dbReference type="Gene3D" id="3.40.50.300">
    <property type="entry name" value="P-loop containing nucleotide triphosphate hydrolases"/>
    <property type="match status" value="1"/>
</dbReference>
<dbReference type="SUPFAM" id="SSF52540">
    <property type="entry name" value="P-loop containing nucleoside triphosphate hydrolases"/>
    <property type="match status" value="1"/>
</dbReference>
<evidence type="ECO:0000259" key="2">
    <source>
        <dbReference type="PROSITE" id="PS51199"/>
    </source>
</evidence>
<dbReference type="InterPro" id="IPR034154">
    <property type="entry name" value="TOPRIM_DnaG/twinkle"/>
</dbReference>
<dbReference type="SUPFAM" id="SSF56731">
    <property type="entry name" value="DNA primase core"/>
    <property type="match status" value="1"/>
</dbReference>
<keyword evidence="4" id="KW-1185">Reference proteome</keyword>
<reference evidence="3" key="1">
    <citation type="submission" date="2022-07" db="EMBL/GenBank/DDBJ databases">
        <title>Genome analysis of Parmales, a sister group of diatoms, reveals the evolutionary specialization of diatoms from phago-mixotrophs to photoautotrophs.</title>
        <authorList>
            <person name="Ban H."/>
            <person name="Sato S."/>
            <person name="Yoshikawa S."/>
            <person name="Kazumasa Y."/>
            <person name="Nakamura Y."/>
            <person name="Ichinomiya M."/>
            <person name="Saitoh K."/>
            <person name="Sato N."/>
            <person name="Blanc-Mathieu R."/>
            <person name="Endo H."/>
            <person name="Kuwata A."/>
            <person name="Ogata H."/>
        </authorList>
    </citation>
    <scope>NUCLEOTIDE SEQUENCE</scope>
</reference>
<dbReference type="GO" id="GO:0005524">
    <property type="term" value="F:ATP binding"/>
    <property type="evidence" value="ECO:0007669"/>
    <property type="project" value="InterPro"/>
</dbReference>
<dbReference type="PROSITE" id="PS51199">
    <property type="entry name" value="SF4_HELICASE"/>
    <property type="match status" value="1"/>
</dbReference>
<dbReference type="Proteomes" id="UP001165082">
    <property type="component" value="Unassembled WGS sequence"/>
</dbReference>
<feature type="compositionally biased region" description="Low complexity" evidence="1">
    <location>
        <begin position="138"/>
        <end position="150"/>
    </location>
</feature>
<dbReference type="SMART" id="SM00382">
    <property type="entry name" value="AAA"/>
    <property type="match status" value="1"/>
</dbReference>
<proteinExistence type="predicted"/>
<name>A0A9W7A968_9STRA</name>
<organism evidence="3 4">
    <name type="scientific">Triparma retinervis</name>
    <dbReference type="NCBI Taxonomy" id="2557542"/>
    <lineage>
        <taxon>Eukaryota</taxon>
        <taxon>Sar</taxon>
        <taxon>Stramenopiles</taxon>
        <taxon>Ochrophyta</taxon>
        <taxon>Bolidophyceae</taxon>
        <taxon>Parmales</taxon>
        <taxon>Triparmaceae</taxon>
        <taxon>Triparma</taxon>
    </lineage>
</organism>
<dbReference type="GO" id="GO:0006260">
    <property type="term" value="P:DNA replication"/>
    <property type="evidence" value="ECO:0007669"/>
    <property type="project" value="InterPro"/>
</dbReference>
<feature type="domain" description="SF4 helicase" evidence="2">
    <location>
        <begin position="447"/>
        <end position="700"/>
    </location>
</feature>
<dbReference type="GO" id="GO:0003697">
    <property type="term" value="F:single-stranded DNA binding"/>
    <property type="evidence" value="ECO:0007669"/>
    <property type="project" value="InterPro"/>
</dbReference>
<dbReference type="InterPro" id="IPR007694">
    <property type="entry name" value="DNA_helicase_DnaB-like_C"/>
</dbReference>
<dbReference type="Gene3D" id="3.40.1360.10">
    <property type="match status" value="1"/>
</dbReference>
<dbReference type="CDD" id="cd22541">
    <property type="entry name" value="SP5_N"/>
    <property type="match status" value="1"/>
</dbReference>
<gene>
    <name evidence="3" type="ORF">TrRE_jg4679</name>
</gene>
<dbReference type="Pfam" id="PF13155">
    <property type="entry name" value="Toprim_2"/>
    <property type="match status" value="1"/>
</dbReference>
<dbReference type="Pfam" id="PF13481">
    <property type="entry name" value="AAA_25"/>
    <property type="match status" value="1"/>
</dbReference>
<dbReference type="GO" id="GO:0043139">
    <property type="term" value="F:5'-3' DNA helicase activity"/>
    <property type="evidence" value="ECO:0007669"/>
    <property type="project" value="InterPro"/>
</dbReference>
<feature type="region of interest" description="Disordered" evidence="1">
    <location>
        <begin position="138"/>
        <end position="183"/>
    </location>
</feature>